<dbReference type="SUPFAM" id="SSF160904">
    <property type="entry name" value="Jann2411-like"/>
    <property type="match status" value="1"/>
</dbReference>
<sequence>MIEMADLDTRIEALGPSFGGALCLDFANSVEPRGATAQPDQAGTPRLRQDFNDPYDLVAWGLNQQLYGHDRAKRLWRVAGEAEAAGEVLHRTRKLSDVTYRVFAALAGGAPPSPGDVAALQAAYGEAVRNGTLAITSTGPVFNWPEPDLRVVRWAAAVSAFDTLRSVAPTKIKICGGEGRDGIPCGWLFIDTTKNGSRRWCSMSDCGNTNKSRRQNARRRTERASRSGRSRATRR</sequence>
<evidence type="ECO:0000256" key="1">
    <source>
        <dbReference type="SAM" id="MobiDB-lite"/>
    </source>
</evidence>
<name>A0A7Y9IAL9_9ACTN</name>
<comment type="caution">
    <text evidence="3">The sequence shown here is derived from an EMBL/GenBank/DDBJ whole genome shotgun (WGS) entry which is preliminary data.</text>
</comment>
<feature type="compositionally biased region" description="Basic residues" evidence="1">
    <location>
        <begin position="211"/>
        <end position="235"/>
    </location>
</feature>
<dbReference type="Pfam" id="PF07336">
    <property type="entry name" value="ABATE"/>
    <property type="match status" value="1"/>
</dbReference>
<dbReference type="AlphaFoldDB" id="A0A7Y9IAL9"/>
<dbReference type="PANTHER" id="PTHR35525">
    <property type="entry name" value="BLL6575 PROTEIN"/>
    <property type="match status" value="1"/>
</dbReference>
<gene>
    <name evidence="3" type="ORF">BKA15_004720</name>
</gene>
<dbReference type="Gene3D" id="1.10.3300.10">
    <property type="entry name" value="Jann2411-like domain"/>
    <property type="match status" value="1"/>
</dbReference>
<dbReference type="InterPro" id="IPR023286">
    <property type="entry name" value="ABATE_dom_sf"/>
</dbReference>
<keyword evidence="4" id="KW-1185">Reference proteome</keyword>
<evidence type="ECO:0000313" key="3">
    <source>
        <dbReference type="EMBL" id="NYE73391.1"/>
    </source>
</evidence>
<accession>A0A7Y9IAL9</accession>
<dbReference type="Pfam" id="PF11706">
    <property type="entry name" value="zf-CGNR"/>
    <property type="match status" value="1"/>
</dbReference>
<proteinExistence type="predicted"/>
<dbReference type="InterPro" id="IPR010852">
    <property type="entry name" value="ABATE"/>
</dbReference>
<reference evidence="3 4" key="1">
    <citation type="submission" date="2020-07" db="EMBL/GenBank/DDBJ databases">
        <title>Sequencing the genomes of 1000 actinobacteria strains.</title>
        <authorList>
            <person name="Klenk H.-P."/>
        </authorList>
    </citation>
    <scope>NUCLEOTIDE SEQUENCE [LARGE SCALE GENOMIC DNA]</scope>
    <source>
        <strain evidence="3 4">DSM 22083</strain>
    </source>
</reference>
<evidence type="ECO:0000313" key="4">
    <source>
        <dbReference type="Proteomes" id="UP000569914"/>
    </source>
</evidence>
<dbReference type="PANTHER" id="PTHR35525:SF3">
    <property type="entry name" value="BLL6575 PROTEIN"/>
    <property type="match status" value="1"/>
</dbReference>
<protein>
    <submittedName>
        <fullName evidence="3">Putative RNA-binding Zn ribbon-like protein</fullName>
    </submittedName>
</protein>
<feature type="domain" description="Zinc finger CGNR" evidence="2">
    <location>
        <begin position="173"/>
        <end position="219"/>
    </location>
</feature>
<feature type="region of interest" description="Disordered" evidence="1">
    <location>
        <begin position="204"/>
        <end position="235"/>
    </location>
</feature>
<organism evidence="3 4">
    <name type="scientific">Microlunatus parietis</name>
    <dbReference type="NCBI Taxonomy" id="682979"/>
    <lineage>
        <taxon>Bacteria</taxon>
        <taxon>Bacillati</taxon>
        <taxon>Actinomycetota</taxon>
        <taxon>Actinomycetes</taxon>
        <taxon>Propionibacteriales</taxon>
        <taxon>Propionibacteriaceae</taxon>
        <taxon>Microlunatus</taxon>
    </lineage>
</organism>
<dbReference type="EMBL" id="JACCBU010000001">
    <property type="protein sequence ID" value="NYE73391.1"/>
    <property type="molecule type" value="Genomic_DNA"/>
</dbReference>
<dbReference type="InterPro" id="IPR021005">
    <property type="entry name" value="Znf_CGNR"/>
</dbReference>
<dbReference type="Proteomes" id="UP000569914">
    <property type="component" value="Unassembled WGS sequence"/>
</dbReference>
<dbReference type="RefSeq" id="WP_218871543.1">
    <property type="nucleotide sequence ID" value="NZ_JACCBU010000001.1"/>
</dbReference>
<evidence type="ECO:0000259" key="2">
    <source>
        <dbReference type="Pfam" id="PF11706"/>
    </source>
</evidence>